<organism evidence="10 11">
    <name type="scientific">Anaerocolumna chitinilytica</name>
    <dbReference type="NCBI Taxonomy" id="1727145"/>
    <lineage>
        <taxon>Bacteria</taxon>
        <taxon>Bacillati</taxon>
        <taxon>Bacillota</taxon>
        <taxon>Clostridia</taxon>
        <taxon>Lachnospirales</taxon>
        <taxon>Lachnospiraceae</taxon>
        <taxon>Anaerocolumna</taxon>
    </lineage>
</organism>
<keyword evidence="11" id="KW-1185">Reference proteome</keyword>
<dbReference type="GO" id="GO:0022857">
    <property type="term" value="F:transmembrane transporter activity"/>
    <property type="evidence" value="ECO:0007669"/>
    <property type="project" value="TreeGrafter"/>
</dbReference>
<name>A0A7I8DN87_9FIRM</name>
<evidence type="ECO:0000256" key="4">
    <source>
        <dbReference type="ARBA" id="ARBA00022989"/>
    </source>
</evidence>
<keyword evidence="2" id="KW-1003">Cell membrane</keyword>
<dbReference type="EMBL" id="AP023368">
    <property type="protein sequence ID" value="BCJ99883.1"/>
    <property type="molecule type" value="Genomic_DNA"/>
</dbReference>
<dbReference type="InterPro" id="IPR025857">
    <property type="entry name" value="MacB_PCD"/>
</dbReference>
<evidence type="ECO:0000259" key="8">
    <source>
        <dbReference type="Pfam" id="PF02687"/>
    </source>
</evidence>
<gene>
    <name evidence="10" type="ORF">bsdcttw_29240</name>
</gene>
<dbReference type="InterPro" id="IPR050250">
    <property type="entry name" value="Macrolide_Exporter_MacB"/>
</dbReference>
<dbReference type="PANTHER" id="PTHR30572:SF4">
    <property type="entry name" value="ABC TRANSPORTER PERMEASE YTRF"/>
    <property type="match status" value="1"/>
</dbReference>
<feature type="transmembrane region" description="Helical" evidence="7">
    <location>
        <begin position="348"/>
        <end position="371"/>
    </location>
</feature>
<keyword evidence="3 7" id="KW-0812">Transmembrane</keyword>
<feature type="transmembrane region" description="Helical" evidence="7">
    <location>
        <begin position="311"/>
        <end position="336"/>
    </location>
</feature>
<comment type="similarity">
    <text evidence="6">Belongs to the ABC-4 integral membrane protein family.</text>
</comment>
<evidence type="ECO:0000256" key="6">
    <source>
        <dbReference type="ARBA" id="ARBA00038076"/>
    </source>
</evidence>
<evidence type="ECO:0000256" key="5">
    <source>
        <dbReference type="ARBA" id="ARBA00023136"/>
    </source>
</evidence>
<dbReference type="PANTHER" id="PTHR30572">
    <property type="entry name" value="MEMBRANE COMPONENT OF TRANSPORTER-RELATED"/>
    <property type="match status" value="1"/>
</dbReference>
<evidence type="ECO:0000256" key="2">
    <source>
        <dbReference type="ARBA" id="ARBA00022475"/>
    </source>
</evidence>
<evidence type="ECO:0000313" key="11">
    <source>
        <dbReference type="Proteomes" id="UP000515703"/>
    </source>
</evidence>
<proteinExistence type="inferred from homology"/>
<dbReference type="Pfam" id="PF02687">
    <property type="entry name" value="FtsX"/>
    <property type="match status" value="1"/>
</dbReference>
<accession>A0A7I8DN87</accession>
<evidence type="ECO:0000256" key="1">
    <source>
        <dbReference type="ARBA" id="ARBA00004651"/>
    </source>
</evidence>
<dbReference type="GO" id="GO:0005886">
    <property type="term" value="C:plasma membrane"/>
    <property type="evidence" value="ECO:0007669"/>
    <property type="project" value="UniProtKB-SubCell"/>
</dbReference>
<feature type="domain" description="ABC3 transporter permease C-terminal" evidence="8">
    <location>
        <begin position="270"/>
        <end position="382"/>
    </location>
</feature>
<feature type="transmembrane region" description="Helical" evidence="7">
    <location>
        <begin position="21"/>
        <end position="42"/>
    </location>
</feature>
<comment type="subcellular location">
    <subcellularLocation>
        <location evidence="1">Cell membrane</location>
        <topology evidence="1">Multi-pass membrane protein</topology>
    </subcellularLocation>
</comment>
<evidence type="ECO:0000256" key="3">
    <source>
        <dbReference type="ARBA" id="ARBA00022692"/>
    </source>
</evidence>
<dbReference type="InterPro" id="IPR003838">
    <property type="entry name" value="ABC3_permease_C"/>
</dbReference>
<evidence type="ECO:0000259" key="9">
    <source>
        <dbReference type="Pfam" id="PF12704"/>
    </source>
</evidence>
<evidence type="ECO:0000313" key="10">
    <source>
        <dbReference type="EMBL" id="BCJ99883.1"/>
    </source>
</evidence>
<dbReference type="Pfam" id="PF12704">
    <property type="entry name" value="MacB_PCD"/>
    <property type="match status" value="1"/>
</dbReference>
<feature type="domain" description="MacB-like periplasmic core" evidence="9">
    <location>
        <begin position="21"/>
        <end position="230"/>
    </location>
</feature>
<feature type="transmembrane region" description="Helical" evidence="7">
    <location>
        <begin position="266"/>
        <end position="291"/>
    </location>
</feature>
<keyword evidence="4 7" id="KW-1133">Transmembrane helix</keyword>
<dbReference type="AlphaFoldDB" id="A0A7I8DN87"/>
<reference evidence="10 11" key="2">
    <citation type="submission" date="2020-08" db="EMBL/GenBank/DDBJ databases">
        <authorList>
            <person name="Ueki A."/>
            <person name="Tonouchi A."/>
        </authorList>
    </citation>
    <scope>NUCLEOTIDE SEQUENCE [LARGE SCALE GENOMIC DNA]</scope>
    <source>
        <strain evidence="10 11">CTTW</strain>
    </source>
</reference>
<evidence type="ECO:0000256" key="7">
    <source>
        <dbReference type="SAM" id="Phobius"/>
    </source>
</evidence>
<protein>
    <submittedName>
        <fullName evidence="10">Permease</fullName>
    </submittedName>
</protein>
<keyword evidence="5 7" id="KW-0472">Membrane</keyword>
<dbReference type="Proteomes" id="UP000515703">
    <property type="component" value="Chromosome"/>
</dbReference>
<dbReference type="KEGG" id="acht:bsdcttw_29240"/>
<dbReference type="RefSeq" id="WP_185255610.1">
    <property type="nucleotide sequence ID" value="NZ_AP023368.1"/>
</dbReference>
<sequence length="389" mass="41880">MNLFQTFRLAIKSIIGNKLRSFLTMLGMIIGVTSVITLIGLMNGVTNYVLSTFSDMGTNTITVSVTNTDTRFVKVDDVYDLVEKYSDLFEGVSPTVTSSYTLKYGTNSMSSTVTGVGEDYADLKDYKLSSGRFIDYADIKNRYKGCVIGTYIVNELFDGVARLGDTIRINGEVYTIIGIKEETADSEENSADDCVYIPYSNAVRMAGTAISSYTFSAASDSKVDACKTLLDNYLYNIMKDEDLYKISTMAELLDKVTEMTNMLGSILGGIAGISLLVAGIGIMNIMLVSVIERTKEIGIRKSLGAKRKDILLQFVIEAATISILGGTIGIILGWLATTSIGNAFGLEAYPSLGSILLAFGVSAGIGVGFGFMPANKAAKLNPIDALRSE</sequence>
<reference evidence="10 11" key="1">
    <citation type="submission" date="2020-08" db="EMBL/GenBank/DDBJ databases">
        <title>Draft genome sequencing of an Anaerocolumna strain isolated from anoxic soil subjected to BSD treatment.</title>
        <authorList>
            <person name="Uek A."/>
            <person name="Tonouchi A."/>
        </authorList>
    </citation>
    <scope>NUCLEOTIDE SEQUENCE [LARGE SCALE GENOMIC DNA]</scope>
    <source>
        <strain evidence="10 11">CTTW</strain>
    </source>
</reference>